<feature type="compositionally biased region" description="Gly residues" evidence="3">
    <location>
        <begin position="2265"/>
        <end position="2274"/>
    </location>
</feature>
<dbReference type="PhylomeDB" id="A0A0G4F8W4"/>
<dbReference type="InterPro" id="IPR035976">
    <property type="entry name" value="Sushi/SCR/CCP_sf"/>
</dbReference>
<dbReference type="Proteomes" id="UP000041254">
    <property type="component" value="Unassembled WGS sequence"/>
</dbReference>
<feature type="domain" description="Sushi" evidence="5">
    <location>
        <begin position="680"/>
        <end position="747"/>
    </location>
</feature>
<dbReference type="EMBL" id="CDMY01000385">
    <property type="protein sequence ID" value="CEM08641.1"/>
    <property type="molecule type" value="Genomic_DNA"/>
</dbReference>
<accession>A0A0G4F8W4</accession>
<feature type="compositionally biased region" description="Pro residues" evidence="3">
    <location>
        <begin position="917"/>
        <end position="933"/>
    </location>
</feature>
<keyword evidence="4" id="KW-0732">Signal</keyword>
<feature type="chain" id="PRO_5005188255" description="Sushi domain-containing protein" evidence="4">
    <location>
        <begin position="21"/>
        <end position="2513"/>
    </location>
</feature>
<feature type="signal peptide" evidence="4">
    <location>
        <begin position="1"/>
        <end position="20"/>
    </location>
</feature>
<evidence type="ECO:0000256" key="2">
    <source>
        <dbReference type="SAM" id="Coils"/>
    </source>
</evidence>
<name>A0A0G4F8W4_VITBC</name>
<keyword evidence="7" id="KW-1185">Reference proteome</keyword>
<evidence type="ECO:0000256" key="4">
    <source>
        <dbReference type="SAM" id="SignalP"/>
    </source>
</evidence>
<evidence type="ECO:0000256" key="3">
    <source>
        <dbReference type="SAM" id="MobiDB-lite"/>
    </source>
</evidence>
<evidence type="ECO:0000313" key="6">
    <source>
        <dbReference type="EMBL" id="CEM08641.1"/>
    </source>
</evidence>
<dbReference type="Gene3D" id="2.10.70.10">
    <property type="entry name" value="Complement Module, domain 1"/>
    <property type="match status" value="2"/>
</dbReference>
<feature type="compositionally biased region" description="Basic and acidic residues" evidence="3">
    <location>
        <begin position="1482"/>
        <end position="1496"/>
    </location>
</feature>
<dbReference type="VEuPathDB" id="CryptoDB:Vbra_14682"/>
<feature type="region of interest" description="Disordered" evidence="3">
    <location>
        <begin position="2254"/>
        <end position="2276"/>
    </location>
</feature>
<dbReference type="PROSITE" id="PS50923">
    <property type="entry name" value="SUSHI"/>
    <property type="match status" value="3"/>
</dbReference>
<dbReference type="SUPFAM" id="SSF57535">
    <property type="entry name" value="Complement control module/SCR domain"/>
    <property type="match status" value="2"/>
</dbReference>
<gene>
    <name evidence="6" type="ORF">Vbra_14682</name>
</gene>
<sequence>MAVVSLTVVFVASCVPIVRGSGHADPSLLPRLSAAKVASATALSSRRASSTTIVSEAPEKPPCKCSSQSCDEAVASYEELDARPEDDRTEPDEEDTTHIERMTDFKEPEVKRKLSLKTNPKQLGPKMTHGGVNPLPTPEGVGNAMTSACSFTLANTTIFMAFRLKTDKPPSRRQTLLSTEAGLSIILEPLDHFKNHSRSTAASTPFAEGVTDEGGKEVGEGGGNSEDVDMLGMKVGLAWVGGDKTILTLTKETCKHFLQLWAFVLRVRADDEGKELVEYGVYKFNRRRDQLREVHDAALAAILKKPGRLTFGCTIYGTECLDGEVSFLHIRENAMKEENIIQSLDSYRSSPLELQGYCGDGTVQSDLEETCDWKVDSVNEFGSATCSCSCLKKCPQRPPLPQEKHLAIKAGHDTGRSYGSWRDIACAEAYSPADPCLPQQHIKCQRDGTWENIALKCKQMCPPYQDAPAPRFKTERDTEGVLPTDMMELAQIALNLQEDEAMQQQQPNTTDADEGDLLEKGTLESHGTALMISCNEEEGYAVAEGQIKETVNVTCIDGKFTRRSIECYKVCPPFINPDPLAYSVVTDHSVAHIKHKLTAAAAAANETAEGEEERLEEEEGEEVTLLQTTHTHRGDNVTYRHGAAVIVSCKRHYLSVTGNANNRVVCDSGKWVGFSLDCQPECPPFPKPVEPNLLCAHCLDNATFPFGSTVQLRCDAGHSPATGAQPESVYCTNGQWVPKERALTCAKDCEQPEVPVPIDRYYMTGEGTRHGNTRTVHCASGLHDPRGISKEQIQCLNGKFTKHSLLCLRDCAPLNDTKALPREVILVPEFTGQAAKHGEKYRAVCHPGFSAAGRDSQELVCLDGTFTSLSLVCARDCPAFPELTARYNVTFSPPGTDDEFSSLADLNYTIPTDLLPTKPPTPPTPSTTPPPVRGPTQRTKEGEDFSSGFGGPPSAMLTLGQTPAGEAPLFDPASPPEAAHGTQAIVRCLEGMEGKSGMTEEKLECNNGLWAPKTLVCAARCGPFVHLDERRYAVMPTEGGGEYHGAWRIVSCKAGFYSASTVEQQTVSCIGGKLDTVTLLCEAECPIFPNVGAHYLVKSDGSRRHGAEVEVSCCSTCEVTAGETPQTIKCYKGEWMPLLLKCEYGCPEIDWLPLGYEVSYLQPTKKSNKTATEATDAATAFLSVSHTASIQKWAAGGPSRHRQHRQQHNSRRAPRLIQVRDTDMGTATATDSEHMSAWDMDLRRIMGGNGVVSYLPADYTKGGKPQHALVECGEEYIDLNDKHRDIISCVDGQWTRIDLNCRKCHEYILTEPGYRLIYPSTPAPTNHGNRTNTSTALVEFGQSPTSHHLPPGTKRIIECVEPFESIGQPQGKVECVDGRWTPKDIECRLSCGDYTPKPGQCLWNRTLAGCQDYNQYLDNIVAHQQALRPRPNRTARPTPALIQEQEQQPPGPGGEVRGGKHPTDPTSGTKGGKGQVKGGKHGGREHDHRGGNKTAAGREFHHGTILDVHSNCQQFGTLPDEYVVEKYDNGVYAGAKRTVRCAAGYEVSWRINRTEETLSCRKGYWTFHSLVCKDKCPAPPKPEHGLAIIDGQHSRLAEGSYRAYGCSEGYTADPALGDYPIFCINKKWTPLNLKCTKNCPVLDLQALDYMVDPPGGMVTHGSQKTVSCLRTNDTAFYNVSGPNPDYTECNDGRWTMISLKCERTCPEVRLAMGYVFLKKGAMPTSNTTEEEEAAMGEITEGGSSKEGWVMPGESRTVGCHVANGYSTPQGVNVHTTVVACHRGKFSNINLKCYKKCGLFPAPEERYEVSAEHNSTKHGARRLVKCRTASGFFNRENPLDNQEEVQCEDGKWQALVLNCQPRCPAYQNETGYKVATGYLVEPNDLQAKSDDEEMSLREAEEGAALPDNKTKWGLFPGAERILDCGPNHMPDELVTETGQKVLPGKDRVYCDNGRWTSKVIICKRMCSEYRGPQEGAGGGEERYKVYRDTELKDLISLTPIGAQGITQTAKPLPPGTMRYITCKEPYEPLFSPGRATDGGVVFDQVECLDGRWSRPALKCQMPCDEGYDNILYNLCVEYHVSQTTRGNQAEAREKCNSGASPYKIAKTLVPSQLPATFPNGTTVTRAPQTQGQVKAAIRRPGTLHLVTCDTRAQFAPVAAWPRDWAGVMRLNEGYNEKPRVTRVVCSDGKWAPNPLPFRCAVGCVGSWDPARLELDNDHYLFWWVEPVDTDDPRKAGFLRTKRCNDQAGRIEDIAPEQQRQLEEAVSGGGGGGGGESEVMTEGTLLLQLSQTAEEEADIREGLEEYQMKQEAKQARQLLLEKRRQRNTAARRRDYTHKATGEGVFDLLEPDRDFNARVSLRREQMALKPLNISTPQGEPLGLAPKLCRAEDQLVPRARTYSMWGPGCCDAANCWRPKNDLAGDRCEKSRAEKRLYGEGTFVAIECLDPQRSVGPRVLRHFSEPPASDAPRPTNKTGTVFFHMCNDGKWIGPKPDCCADYRILKTGYPDETSIACE</sequence>
<dbReference type="CDD" id="cd00033">
    <property type="entry name" value="CCP"/>
    <property type="match status" value="1"/>
</dbReference>
<feature type="region of interest" description="Disordered" evidence="3">
    <location>
        <begin position="46"/>
        <end position="65"/>
    </location>
</feature>
<feature type="region of interest" description="Disordered" evidence="3">
    <location>
        <begin position="79"/>
        <end position="99"/>
    </location>
</feature>
<evidence type="ECO:0000313" key="7">
    <source>
        <dbReference type="Proteomes" id="UP000041254"/>
    </source>
</evidence>
<reference evidence="6 7" key="1">
    <citation type="submission" date="2014-11" db="EMBL/GenBank/DDBJ databases">
        <authorList>
            <person name="Zhu J."/>
            <person name="Qi W."/>
            <person name="Song R."/>
        </authorList>
    </citation>
    <scope>NUCLEOTIDE SEQUENCE [LARGE SCALE GENOMIC DNA]</scope>
</reference>
<feature type="domain" description="Sushi" evidence="5">
    <location>
        <begin position="392"/>
        <end position="459"/>
    </location>
</feature>
<dbReference type="InterPro" id="IPR000436">
    <property type="entry name" value="Sushi_SCR_CCP_dom"/>
</dbReference>
<protein>
    <recommendedName>
        <fullName evidence="5">Sushi domain-containing protein</fullName>
    </recommendedName>
</protein>
<feature type="coiled-coil region" evidence="2">
    <location>
        <begin position="594"/>
        <end position="621"/>
    </location>
</feature>
<evidence type="ECO:0000256" key="1">
    <source>
        <dbReference type="ARBA" id="ARBA00023157"/>
    </source>
</evidence>
<dbReference type="OrthoDB" id="416755at2759"/>
<feature type="region of interest" description="Disordered" evidence="3">
    <location>
        <begin position="1441"/>
        <end position="1496"/>
    </location>
</feature>
<dbReference type="Pfam" id="PF00084">
    <property type="entry name" value="Sushi"/>
    <property type="match status" value="1"/>
</dbReference>
<keyword evidence="1" id="KW-1015">Disulfide bond</keyword>
<proteinExistence type="predicted"/>
<feature type="region of interest" description="Disordered" evidence="3">
    <location>
        <begin position="911"/>
        <end position="949"/>
    </location>
</feature>
<feature type="region of interest" description="Disordered" evidence="3">
    <location>
        <begin position="199"/>
        <end position="225"/>
    </location>
</feature>
<evidence type="ECO:0000259" key="5">
    <source>
        <dbReference type="PROSITE" id="PS50923"/>
    </source>
</evidence>
<feature type="domain" description="Sushi" evidence="5">
    <location>
        <begin position="1574"/>
        <end position="1637"/>
    </location>
</feature>
<dbReference type="SMART" id="SM00032">
    <property type="entry name" value="CCP"/>
    <property type="match status" value="11"/>
</dbReference>
<dbReference type="InParanoid" id="A0A0G4F8W4"/>
<keyword evidence="2" id="KW-0175">Coiled coil</keyword>
<organism evidence="6 7">
    <name type="scientific">Vitrella brassicaformis (strain CCMP3155)</name>
    <dbReference type="NCBI Taxonomy" id="1169540"/>
    <lineage>
        <taxon>Eukaryota</taxon>
        <taxon>Sar</taxon>
        <taxon>Alveolata</taxon>
        <taxon>Colpodellida</taxon>
        <taxon>Vitrellaceae</taxon>
        <taxon>Vitrella</taxon>
    </lineage>
</organism>